<dbReference type="Proteomes" id="UP000295703">
    <property type="component" value="Unassembled WGS sequence"/>
</dbReference>
<feature type="region of interest" description="Disordered" evidence="1">
    <location>
        <begin position="43"/>
        <end position="85"/>
    </location>
</feature>
<dbReference type="AlphaFoldDB" id="A0A4R8QR27"/>
<evidence type="ECO:0000256" key="1">
    <source>
        <dbReference type="SAM" id="MobiDB-lite"/>
    </source>
</evidence>
<feature type="compositionally biased region" description="Pro residues" evidence="1">
    <location>
        <begin position="48"/>
        <end position="75"/>
    </location>
</feature>
<gene>
    <name evidence="2" type="ORF">CTRI78_v009293</name>
</gene>
<sequence>MARRLLHASSKYWRTRLRGRRWLTQPQTFLYLHLRWHLHLHPQQHLHPPLPPSPAALPSPSLAPSPAPLPFPPPGQHRHHHPHQSRTTCLLLASPLFFGPHAGSNVPSKLNDRRGLRQYTVRVPSGAGVAGQLLHRDWPICC</sequence>
<accession>A0A4R8QR27</accession>
<name>A0A4R8QR27_COLTR</name>
<protein>
    <submittedName>
        <fullName evidence="2">Uncharacterized protein</fullName>
    </submittedName>
</protein>
<evidence type="ECO:0000313" key="2">
    <source>
        <dbReference type="EMBL" id="TDZ44833.1"/>
    </source>
</evidence>
<reference evidence="2 3" key="1">
    <citation type="submission" date="2018-12" db="EMBL/GenBank/DDBJ databases">
        <title>Genome sequence and assembly of Colletotrichum trifolii.</title>
        <authorList>
            <person name="Gan P."/>
            <person name="Shirasu K."/>
        </authorList>
    </citation>
    <scope>NUCLEOTIDE SEQUENCE [LARGE SCALE GENOMIC DNA]</scope>
    <source>
        <strain evidence="2 3">543-2</strain>
    </source>
</reference>
<dbReference type="EMBL" id="RYZW01000125">
    <property type="protein sequence ID" value="TDZ44833.1"/>
    <property type="molecule type" value="Genomic_DNA"/>
</dbReference>
<organism evidence="2 3">
    <name type="scientific">Colletotrichum trifolii</name>
    <dbReference type="NCBI Taxonomy" id="5466"/>
    <lineage>
        <taxon>Eukaryota</taxon>
        <taxon>Fungi</taxon>
        <taxon>Dikarya</taxon>
        <taxon>Ascomycota</taxon>
        <taxon>Pezizomycotina</taxon>
        <taxon>Sordariomycetes</taxon>
        <taxon>Hypocreomycetidae</taxon>
        <taxon>Glomerellales</taxon>
        <taxon>Glomerellaceae</taxon>
        <taxon>Colletotrichum</taxon>
        <taxon>Colletotrichum orbiculare species complex</taxon>
    </lineage>
</organism>
<comment type="caution">
    <text evidence="2">The sequence shown here is derived from an EMBL/GenBank/DDBJ whole genome shotgun (WGS) entry which is preliminary data.</text>
</comment>
<keyword evidence="3" id="KW-1185">Reference proteome</keyword>
<proteinExistence type="predicted"/>
<evidence type="ECO:0000313" key="3">
    <source>
        <dbReference type="Proteomes" id="UP000295703"/>
    </source>
</evidence>